<accession>A0A0C9V7J2</accession>
<proteinExistence type="predicted"/>
<dbReference type="Proteomes" id="UP000054279">
    <property type="component" value="Unassembled WGS sequence"/>
</dbReference>
<dbReference type="AlphaFoldDB" id="A0A0C9V7J2"/>
<evidence type="ECO:0000313" key="1">
    <source>
        <dbReference type="EMBL" id="KIJ42969.1"/>
    </source>
</evidence>
<sequence length="102" mass="11410">MAPLDISWKRAARLRHLFVNRCLGKAPTRAPSRFMTLDSPSSPVIEGAIVGPRRLTESIEGPSSSSSKVKAEAEDVLVFCPKCYKYRPFEHTCFPKNFSPEL</sequence>
<name>A0A0C9V7J2_SPHS4</name>
<evidence type="ECO:0000313" key="2">
    <source>
        <dbReference type="Proteomes" id="UP000054279"/>
    </source>
</evidence>
<gene>
    <name evidence="1" type="ORF">M422DRAFT_253759</name>
</gene>
<protein>
    <submittedName>
        <fullName evidence="1">Uncharacterized protein</fullName>
    </submittedName>
</protein>
<dbReference type="HOGENOM" id="CLU_2279285_0_0_1"/>
<keyword evidence="2" id="KW-1185">Reference proteome</keyword>
<dbReference type="EMBL" id="KN837126">
    <property type="protein sequence ID" value="KIJ42969.1"/>
    <property type="molecule type" value="Genomic_DNA"/>
</dbReference>
<organism evidence="1 2">
    <name type="scientific">Sphaerobolus stellatus (strain SS14)</name>
    <dbReference type="NCBI Taxonomy" id="990650"/>
    <lineage>
        <taxon>Eukaryota</taxon>
        <taxon>Fungi</taxon>
        <taxon>Dikarya</taxon>
        <taxon>Basidiomycota</taxon>
        <taxon>Agaricomycotina</taxon>
        <taxon>Agaricomycetes</taxon>
        <taxon>Phallomycetidae</taxon>
        <taxon>Geastrales</taxon>
        <taxon>Sphaerobolaceae</taxon>
        <taxon>Sphaerobolus</taxon>
    </lineage>
</organism>
<reference evidence="1 2" key="1">
    <citation type="submission" date="2014-06" db="EMBL/GenBank/DDBJ databases">
        <title>Evolutionary Origins and Diversification of the Mycorrhizal Mutualists.</title>
        <authorList>
            <consortium name="DOE Joint Genome Institute"/>
            <consortium name="Mycorrhizal Genomics Consortium"/>
            <person name="Kohler A."/>
            <person name="Kuo A."/>
            <person name="Nagy L.G."/>
            <person name="Floudas D."/>
            <person name="Copeland A."/>
            <person name="Barry K.W."/>
            <person name="Cichocki N."/>
            <person name="Veneault-Fourrey C."/>
            <person name="LaButti K."/>
            <person name="Lindquist E.A."/>
            <person name="Lipzen A."/>
            <person name="Lundell T."/>
            <person name="Morin E."/>
            <person name="Murat C."/>
            <person name="Riley R."/>
            <person name="Ohm R."/>
            <person name="Sun H."/>
            <person name="Tunlid A."/>
            <person name="Henrissat B."/>
            <person name="Grigoriev I.V."/>
            <person name="Hibbett D.S."/>
            <person name="Martin F."/>
        </authorList>
    </citation>
    <scope>NUCLEOTIDE SEQUENCE [LARGE SCALE GENOMIC DNA]</scope>
    <source>
        <strain evidence="1 2">SS14</strain>
    </source>
</reference>